<dbReference type="AlphaFoldDB" id="A0A5B8VM22"/>
<dbReference type="PANTHER" id="PTHR33321:SF12">
    <property type="entry name" value="PLANT BASIC SECRETORY PROTEIN (BSP) FAMILY PROTEIN"/>
    <property type="match status" value="1"/>
</dbReference>
<feature type="signal peptide" evidence="2">
    <location>
        <begin position="1"/>
        <end position="26"/>
    </location>
</feature>
<protein>
    <recommendedName>
        <fullName evidence="5">Secretory protein</fullName>
    </recommendedName>
</protein>
<dbReference type="PANTHER" id="PTHR33321">
    <property type="match status" value="1"/>
</dbReference>
<reference evidence="3 4" key="1">
    <citation type="journal article" date="2017" name="Int. J. Syst. Evol. Microbiol.">
        <title>Arachidicoccus ginsenosidivorans sp. nov., with ginsenoside-converting activity isolated from ginseng cultivating soil.</title>
        <authorList>
            <person name="Siddiqi M.Z."/>
            <person name="Aslam Z."/>
            <person name="Im W.T."/>
        </authorList>
    </citation>
    <scope>NUCLEOTIDE SEQUENCE [LARGE SCALE GENOMIC DNA]</scope>
    <source>
        <strain evidence="3 4">Gsoil 809</strain>
    </source>
</reference>
<evidence type="ECO:0000256" key="2">
    <source>
        <dbReference type="SAM" id="SignalP"/>
    </source>
</evidence>
<evidence type="ECO:0008006" key="5">
    <source>
        <dbReference type="Google" id="ProtNLM"/>
    </source>
</evidence>
<dbReference type="Pfam" id="PF04450">
    <property type="entry name" value="BSP"/>
    <property type="match status" value="1"/>
</dbReference>
<accession>A0A5B8VM22</accession>
<feature type="compositionally biased region" description="Low complexity" evidence="1">
    <location>
        <begin position="38"/>
        <end position="48"/>
    </location>
</feature>
<dbReference type="RefSeq" id="WP_146780562.1">
    <property type="nucleotide sequence ID" value="NZ_CP042434.1"/>
</dbReference>
<evidence type="ECO:0000256" key="1">
    <source>
        <dbReference type="SAM" id="MobiDB-lite"/>
    </source>
</evidence>
<dbReference type="InterPro" id="IPR008979">
    <property type="entry name" value="Galactose-bd-like_sf"/>
</dbReference>
<dbReference type="SUPFAM" id="SSF49785">
    <property type="entry name" value="Galactose-binding domain-like"/>
    <property type="match status" value="1"/>
</dbReference>
<gene>
    <name evidence="3" type="ORF">FSB73_05935</name>
</gene>
<dbReference type="EMBL" id="CP042434">
    <property type="protein sequence ID" value="QEC71288.1"/>
    <property type="molecule type" value="Genomic_DNA"/>
</dbReference>
<evidence type="ECO:0000313" key="4">
    <source>
        <dbReference type="Proteomes" id="UP000321291"/>
    </source>
</evidence>
<dbReference type="Proteomes" id="UP000321291">
    <property type="component" value="Chromosome"/>
</dbReference>
<sequence>MKHLKTTKKILLSLSLILLLAIGCSKDTVRNPGPDPDPGSGTDSGSNNIPELDITSKATLTVSKDNPDGPNGVEGSTKLVDGDTTTKFLIKDFTTANIDFKFDSAKLVASYQFTTGNDFDGRDPLDWKFYGSNDGKSWTLLDTRMGMQFRHRRTNYRFYFKNDKYYTYYRWQVVKLYQADMFQASEFRLFQMPPGKQKLAPIYWVDSTEKDGLKLIFVNHSEKENLAYQSVLTHTFFTVYPELLKEYNPEAVKRVYFIIDPTYDGVAYSFGDVLVFSYDYMEGHPKEGDVAVHEIMHKVQNGYKGSVPSWLIEGMADYVRYRYGIDNPDSWALPDYSSSQNYDDSYRVTARFLVWIENHKEKNFVKLLDTALRKGTDYKDFWIQTLGKSIDDIWTAYGESPAL</sequence>
<feature type="chain" id="PRO_5022828605" description="Secretory protein" evidence="2">
    <location>
        <begin position="27"/>
        <end position="403"/>
    </location>
</feature>
<keyword evidence="2" id="KW-0732">Signal</keyword>
<name>A0A5B8VM22_9BACT</name>
<keyword evidence="4" id="KW-1185">Reference proteome</keyword>
<dbReference type="Gene3D" id="2.60.120.260">
    <property type="entry name" value="Galactose-binding domain-like"/>
    <property type="match status" value="1"/>
</dbReference>
<feature type="region of interest" description="Disordered" evidence="1">
    <location>
        <begin position="29"/>
        <end position="50"/>
    </location>
</feature>
<organism evidence="3 4">
    <name type="scientific">Arachidicoccus ginsenosidivorans</name>
    <dbReference type="NCBI Taxonomy" id="496057"/>
    <lineage>
        <taxon>Bacteria</taxon>
        <taxon>Pseudomonadati</taxon>
        <taxon>Bacteroidota</taxon>
        <taxon>Chitinophagia</taxon>
        <taxon>Chitinophagales</taxon>
        <taxon>Chitinophagaceae</taxon>
        <taxon>Arachidicoccus</taxon>
    </lineage>
</organism>
<dbReference type="OrthoDB" id="792783at2"/>
<dbReference type="KEGG" id="agi:FSB73_05935"/>
<dbReference type="InterPro" id="IPR007541">
    <property type="entry name" value="Uncharacterised_BSP"/>
</dbReference>
<proteinExistence type="predicted"/>
<evidence type="ECO:0000313" key="3">
    <source>
        <dbReference type="EMBL" id="QEC71288.1"/>
    </source>
</evidence>
<dbReference type="PROSITE" id="PS51257">
    <property type="entry name" value="PROKAR_LIPOPROTEIN"/>
    <property type="match status" value="1"/>
</dbReference>